<keyword evidence="3" id="KW-0804">Transcription</keyword>
<dbReference type="RefSeq" id="WP_284874575.1">
    <property type="nucleotide sequence ID" value="NZ_CP126970.1"/>
</dbReference>
<dbReference type="PROSITE" id="PS51063">
    <property type="entry name" value="HTH_CRP_2"/>
    <property type="match status" value="1"/>
</dbReference>
<dbReference type="PROSITE" id="PS50042">
    <property type="entry name" value="CNMP_BINDING_3"/>
    <property type="match status" value="1"/>
</dbReference>
<dbReference type="Gene3D" id="2.60.120.10">
    <property type="entry name" value="Jelly Rolls"/>
    <property type="match status" value="1"/>
</dbReference>
<dbReference type="Pfam" id="PF00027">
    <property type="entry name" value="cNMP_binding"/>
    <property type="match status" value="1"/>
</dbReference>
<dbReference type="InterPro" id="IPR014710">
    <property type="entry name" value="RmlC-like_jellyroll"/>
</dbReference>
<evidence type="ECO:0000256" key="1">
    <source>
        <dbReference type="ARBA" id="ARBA00023015"/>
    </source>
</evidence>
<protein>
    <submittedName>
        <fullName evidence="6">Crp/Fnr family transcriptional regulator</fullName>
    </submittedName>
</protein>
<dbReference type="Pfam" id="PF13545">
    <property type="entry name" value="HTH_Crp_2"/>
    <property type="match status" value="1"/>
</dbReference>
<evidence type="ECO:0000256" key="3">
    <source>
        <dbReference type="ARBA" id="ARBA00023163"/>
    </source>
</evidence>
<proteinExistence type="predicted"/>
<dbReference type="Gene3D" id="1.10.10.10">
    <property type="entry name" value="Winged helix-like DNA-binding domain superfamily/Winged helix DNA-binding domain"/>
    <property type="match status" value="1"/>
</dbReference>
<dbReference type="InterPro" id="IPR018490">
    <property type="entry name" value="cNMP-bd_dom_sf"/>
</dbReference>
<keyword evidence="2" id="KW-0238">DNA-binding</keyword>
<evidence type="ECO:0000256" key="2">
    <source>
        <dbReference type="ARBA" id="ARBA00023125"/>
    </source>
</evidence>
<dbReference type="SUPFAM" id="SSF46785">
    <property type="entry name" value="Winged helix' DNA-binding domain"/>
    <property type="match status" value="1"/>
</dbReference>
<feature type="domain" description="Cyclic nucleotide-binding" evidence="4">
    <location>
        <begin position="30"/>
        <end position="101"/>
    </location>
</feature>
<evidence type="ECO:0000313" key="6">
    <source>
        <dbReference type="EMBL" id="WIM69982.1"/>
    </source>
</evidence>
<dbReference type="InterPro" id="IPR036388">
    <property type="entry name" value="WH-like_DNA-bd_sf"/>
</dbReference>
<dbReference type="EMBL" id="CP126970">
    <property type="protein sequence ID" value="WIM69982.1"/>
    <property type="molecule type" value="Genomic_DNA"/>
</dbReference>
<dbReference type="Proteomes" id="UP001238805">
    <property type="component" value="Chromosome"/>
</dbReference>
<dbReference type="CDD" id="cd00038">
    <property type="entry name" value="CAP_ED"/>
    <property type="match status" value="1"/>
</dbReference>
<keyword evidence="1" id="KW-0805">Transcription regulation</keyword>
<feature type="domain" description="HTH crp-type" evidence="5">
    <location>
        <begin position="163"/>
        <end position="237"/>
    </location>
</feature>
<dbReference type="SUPFAM" id="SSF51206">
    <property type="entry name" value="cAMP-binding domain-like"/>
    <property type="match status" value="1"/>
</dbReference>
<keyword evidence="7" id="KW-1185">Reference proteome</keyword>
<dbReference type="SMART" id="SM00100">
    <property type="entry name" value="cNMP"/>
    <property type="match status" value="1"/>
</dbReference>
<dbReference type="InterPro" id="IPR000595">
    <property type="entry name" value="cNMP-bd_dom"/>
</dbReference>
<dbReference type="PRINTS" id="PR00034">
    <property type="entry name" value="HTHCRP"/>
</dbReference>
<dbReference type="SMART" id="SM00419">
    <property type="entry name" value="HTH_CRP"/>
    <property type="match status" value="1"/>
</dbReference>
<name>A0ABY8VLL9_9CORY</name>
<evidence type="ECO:0000313" key="7">
    <source>
        <dbReference type="Proteomes" id="UP001238805"/>
    </source>
</evidence>
<gene>
    <name evidence="6" type="ORF">QP029_12425</name>
</gene>
<organism evidence="6 7">
    <name type="scientific">Corynebacterium suedekumii</name>
    <dbReference type="NCBI Taxonomy" id="3049801"/>
    <lineage>
        <taxon>Bacteria</taxon>
        <taxon>Bacillati</taxon>
        <taxon>Actinomycetota</taxon>
        <taxon>Actinomycetes</taxon>
        <taxon>Mycobacteriales</taxon>
        <taxon>Corynebacteriaceae</taxon>
        <taxon>Corynebacterium</taxon>
    </lineage>
</organism>
<dbReference type="InterPro" id="IPR036390">
    <property type="entry name" value="WH_DNA-bd_sf"/>
</dbReference>
<evidence type="ECO:0000259" key="4">
    <source>
        <dbReference type="PROSITE" id="PS50042"/>
    </source>
</evidence>
<sequence>MSANPVRSNCARPHRCSLDTRLAAMARSPLTRDLTPEQHRAFDHHVSSWSWGVDDPIQVAGEEVDGSYLLVAGRARITRDTADGRQITVDIAAPGDIIGPLQTHSARAADSAWAMETTCGLFLPAAALGSVVTDYPAVGLAIIRLQQERLAQGRNREIAQATATVEERVAATLIHLDRKLGQTRRDGSRLLQVRLRRDDIAGMSGTTVESASRVLARMKKSGVIDSGREWTAITDHDALETLVPRS</sequence>
<accession>A0ABY8VLL9</accession>
<reference evidence="6 7" key="1">
    <citation type="submission" date="2023-05" db="EMBL/GenBank/DDBJ databases">
        <title>Corynebacterium suedekumii sp. nov. and Corynebacterium breve sp. nov. isolated from raw cow's milk.</title>
        <authorList>
            <person name="Baer M.K."/>
            <person name="Mehl L."/>
            <person name="Hellmuth R."/>
            <person name="Marke G."/>
            <person name="Lipski A."/>
        </authorList>
    </citation>
    <scope>NUCLEOTIDE SEQUENCE [LARGE SCALE GENOMIC DNA]</scope>
    <source>
        <strain evidence="6 7">LM112</strain>
    </source>
</reference>
<dbReference type="InterPro" id="IPR012318">
    <property type="entry name" value="HTH_CRP"/>
</dbReference>
<evidence type="ECO:0000259" key="5">
    <source>
        <dbReference type="PROSITE" id="PS51063"/>
    </source>
</evidence>